<dbReference type="EC" id="1.4.4.2" evidence="1"/>
<accession>X0RT15</accession>
<dbReference type="NCBIfam" id="NF003346">
    <property type="entry name" value="PRK04366.1"/>
    <property type="match status" value="1"/>
</dbReference>
<dbReference type="EMBL" id="BARS01002731">
    <property type="protein sequence ID" value="GAF71969.1"/>
    <property type="molecule type" value="Genomic_DNA"/>
</dbReference>
<feature type="non-terminal residue" evidence="6">
    <location>
        <position position="466"/>
    </location>
</feature>
<dbReference type="FunFam" id="3.40.640.10:FF:000224">
    <property type="entry name" value="Probable glycine dehydrogenase (decarboxylating) subunit 2"/>
    <property type="match status" value="1"/>
</dbReference>
<dbReference type="AlphaFoldDB" id="X0RT15"/>
<organism evidence="6">
    <name type="scientific">marine sediment metagenome</name>
    <dbReference type="NCBI Taxonomy" id="412755"/>
    <lineage>
        <taxon>unclassified sequences</taxon>
        <taxon>metagenomes</taxon>
        <taxon>ecological metagenomes</taxon>
    </lineage>
</organism>
<reference evidence="6" key="1">
    <citation type="journal article" date="2014" name="Front. Microbiol.">
        <title>High frequency of phylogenetically diverse reductive dehalogenase-homologous genes in deep subseafloor sedimentary metagenomes.</title>
        <authorList>
            <person name="Kawai M."/>
            <person name="Futagami T."/>
            <person name="Toyoda A."/>
            <person name="Takaki Y."/>
            <person name="Nishi S."/>
            <person name="Hori S."/>
            <person name="Arai W."/>
            <person name="Tsubouchi T."/>
            <person name="Morono Y."/>
            <person name="Uchiyama I."/>
            <person name="Ito T."/>
            <person name="Fujiyama A."/>
            <person name="Inagaki F."/>
            <person name="Takami H."/>
        </authorList>
    </citation>
    <scope>NUCLEOTIDE SEQUENCE</scope>
    <source>
        <strain evidence="6">Expedition CK06-06</strain>
    </source>
</reference>
<evidence type="ECO:0000256" key="1">
    <source>
        <dbReference type="ARBA" id="ARBA00012134"/>
    </source>
</evidence>
<evidence type="ECO:0000256" key="2">
    <source>
        <dbReference type="ARBA" id="ARBA00022898"/>
    </source>
</evidence>
<dbReference type="GO" id="GO:0030170">
    <property type="term" value="F:pyridoxal phosphate binding"/>
    <property type="evidence" value="ECO:0007669"/>
    <property type="project" value="TreeGrafter"/>
</dbReference>
<protein>
    <recommendedName>
        <fullName evidence="1">glycine dehydrogenase (aminomethyl-transferring)</fullName>
        <ecNumber evidence="1">1.4.4.2</ecNumber>
    </recommendedName>
</protein>
<dbReference type="InterPro" id="IPR049316">
    <property type="entry name" value="GDC-P_C"/>
</dbReference>
<evidence type="ECO:0000313" key="6">
    <source>
        <dbReference type="EMBL" id="GAF71969.1"/>
    </source>
</evidence>
<gene>
    <name evidence="6" type="ORF">S01H1_05242</name>
</gene>
<dbReference type="SUPFAM" id="SSF53383">
    <property type="entry name" value="PLP-dependent transferases"/>
    <property type="match status" value="1"/>
</dbReference>
<evidence type="ECO:0000256" key="4">
    <source>
        <dbReference type="ARBA" id="ARBA00049026"/>
    </source>
</evidence>
<dbReference type="PANTHER" id="PTHR11773:SF1">
    <property type="entry name" value="GLYCINE DEHYDROGENASE (DECARBOXYLATING), MITOCHONDRIAL"/>
    <property type="match status" value="1"/>
</dbReference>
<dbReference type="GO" id="GO:0004375">
    <property type="term" value="F:glycine dehydrogenase (decarboxylating) activity"/>
    <property type="evidence" value="ECO:0007669"/>
    <property type="project" value="UniProtKB-EC"/>
</dbReference>
<dbReference type="GO" id="GO:0005829">
    <property type="term" value="C:cytosol"/>
    <property type="evidence" value="ECO:0007669"/>
    <property type="project" value="TreeGrafter"/>
</dbReference>
<keyword evidence="2" id="KW-0663">Pyridoxal phosphate</keyword>
<dbReference type="GO" id="GO:0016594">
    <property type="term" value="F:glycine binding"/>
    <property type="evidence" value="ECO:0007669"/>
    <property type="project" value="TreeGrafter"/>
</dbReference>
<dbReference type="Pfam" id="PF21478">
    <property type="entry name" value="GcvP2_C"/>
    <property type="match status" value="1"/>
</dbReference>
<dbReference type="GO" id="GO:0019464">
    <property type="term" value="P:glycine decarboxylation via glycine cleavage system"/>
    <property type="evidence" value="ECO:0007669"/>
    <property type="project" value="TreeGrafter"/>
</dbReference>
<dbReference type="InterPro" id="IPR015422">
    <property type="entry name" value="PyrdxlP-dep_Trfase_small"/>
</dbReference>
<dbReference type="Gene3D" id="3.40.640.10">
    <property type="entry name" value="Type I PLP-dependent aspartate aminotransferase-like (Major domain)"/>
    <property type="match status" value="1"/>
</dbReference>
<feature type="domain" description="Glycine dehydrogenase C-terminal" evidence="5">
    <location>
        <begin position="356"/>
        <end position="460"/>
    </location>
</feature>
<evidence type="ECO:0000256" key="3">
    <source>
        <dbReference type="ARBA" id="ARBA00023002"/>
    </source>
</evidence>
<dbReference type="Gene3D" id="3.90.1150.10">
    <property type="entry name" value="Aspartate Aminotransferase, domain 1"/>
    <property type="match status" value="1"/>
</dbReference>
<dbReference type="PANTHER" id="PTHR11773">
    <property type="entry name" value="GLYCINE DEHYDROGENASE, DECARBOXYLATING"/>
    <property type="match status" value="1"/>
</dbReference>
<dbReference type="InterPro" id="IPR020581">
    <property type="entry name" value="GDC_P"/>
</dbReference>
<comment type="caution">
    <text evidence="6">The sequence shown here is derived from an EMBL/GenBank/DDBJ whole genome shotgun (WGS) entry which is preliminary data.</text>
</comment>
<keyword evidence="3" id="KW-0560">Oxidoreductase</keyword>
<sequence>MSGYHQAKWDEPIIFEIGRAGRRGFKLSKLDKTIASGEGIVETHRRKRALKLPQLSEVEIVRHYTRLSEMSVGIDTLFYPLGSCTMKYNPKINDLISSLSEVSSVHPDQDSSTIQGSLQLMHELSKWIAEITGTHSVTLQPAAGAHGELTGCLIIRAFHHFNDEEDRIEMIVPDSSHGTNPSSAAMAGFKVLVIPSRNDGSVDLEALVSIVSEKTAGLMLTNPNTLGLFESEILEITRAVHDVGGLLYYDGANLNAILGKTRPGDMGFDVVHVNVHKTFATPHGGGGPGSGPVGVSEELDKFLPVPVIEFDGNEYSLNYDKPNSIGKVHGYFGNFGVLVKAYAYLLSMGPEGLERAAELAVLNANYLAHKISRIKGFSLTHEPTRPRKHEFVISCEELKNNTNIGAGEVVKRLMDFGIHPPTVYFPLIVTEALMIEPTETETLEELDRLVEVIRIISKEAYHDPSQ</sequence>
<comment type="catalytic activity">
    <reaction evidence="4">
        <text>N(6)-[(R)-lipoyl]-L-lysyl-[glycine-cleavage complex H protein] + glycine + H(+) = N(6)-[(R)-S(8)-aminomethyldihydrolipoyl]-L-lysyl-[glycine-cleavage complex H protein] + CO2</text>
        <dbReference type="Rhea" id="RHEA:24304"/>
        <dbReference type="Rhea" id="RHEA-COMP:10494"/>
        <dbReference type="Rhea" id="RHEA-COMP:10495"/>
        <dbReference type="ChEBI" id="CHEBI:15378"/>
        <dbReference type="ChEBI" id="CHEBI:16526"/>
        <dbReference type="ChEBI" id="CHEBI:57305"/>
        <dbReference type="ChEBI" id="CHEBI:83099"/>
        <dbReference type="ChEBI" id="CHEBI:83143"/>
        <dbReference type="EC" id="1.4.4.2"/>
    </reaction>
</comment>
<dbReference type="Gene3D" id="6.20.440.10">
    <property type="match status" value="1"/>
</dbReference>
<dbReference type="GO" id="GO:0005960">
    <property type="term" value="C:glycine cleavage complex"/>
    <property type="evidence" value="ECO:0007669"/>
    <property type="project" value="TreeGrafter"/>
</dbReference>
<evidence type="ECO:0000259" key="5">
    <source>
        <dbReference type="Pfam" id="PF21478"/>
    </source>
</evidence>
<proteinExistence type="predicted"/>
<dbReference type="InterPro" id="IPR015424">
    <property type="entry name" value="PyrdxlP-dep_Trfase"/>
</dbReference>
<dbReference type="InterPro" id="IPR015421">
    <property type="entry name" value="PyrdxlP-dep_Trfase_major"/>
</dbReference>
<name>X0RT15_9ZZZZ</name>